<evidence type="ECO:0000256" key="7">
    <source>
        <dbReference type="HAMAP-Rule" id="MF_00382"/>
    </source>
</evidence>
<comment type="similarity">
    <text evidence="1 7 8">Belongs to the bacterial ribosomal protein bL20 family.</text>
</comment>
<dbReference type="SUPFAM" id="SSF74731">
    <property type="entry name" value="Ribosomal protein L20"/>
    <property type="match status" value="1"/>
</dbReference>
<name>A0A191T4T4_9VIRI</name>
<dbReference type="InterPro" id="IPR005813">
    <property type="entry name" value="Ribosomal_bL20"/>
</dbReference>
<dbReference type="FunFam" id="1.10.1900.20:FF:000001">
    <property type="entry name" value="50S ribosomal protein L20"/>
    <property type="match status" value="1"/>
</dbReference>
<evidence type="ECO:0000256" key="1">
    <source>
        <dbReference type="ARBA" id="ARBA00007698"/>
    </source>
</evidence>
<dbReference type="RefSeq" id="YP_009256640.1">
    <property type="nucleotide sequence ID" value="NC_030313.1"/>
</dbReference>
<dbReference type="GO" id="GO:0003735">
    <property type="term" value="F:structural constituent of ribosome"/>
    <property type="evidence" value="ECO:0007669"/>
    <property type="project" value="InterPro"/>
</dbReference>
<geneLocation type="chloroplast" evidence="10"/>
<protein>
    <recommendedName>
        <fullName evidence="6 7">Large ribosomal subunit protein bL20c</fullName>
    </recommendedName>
</protein>
<gene>
    <name evidence="7 10" type="primary">rpl20</name>
</gene>
<dbReference type="Gene3D" id="6.10.160.10">
    <property type="match status" value="1"/>
</dbReference>
<evidence type="ECO:0000256" key="3">
    <source>
        <dbReference type="ARBA" id="ARBA00022884"/>
    </source>
</evidence>
<sequence>MTRVKRGYIARKRKQKILHSVSGSQGARSILFRTAKQQFIKNLTYSYQNRKKRKKDFRLLWILRINNFVKSHNSLYNNVIHSLQSNNIHLNRKMLAQISVLDPIAFHQIVE</sequence>
<dbReference type="GO" id="GO:0000027">
    <property type="term" value="P:ribosomal large subunit assembly"/>
    <property type="evidence" value="ECO:0007669"/>
    <property type="project" value="UniProtKB-UniRule"/>
</dbReference>
<evidence type="ECO:0000256" key="2">
    <source>
        <dbReference type="ARBA" id="ARBA00022730"/>
    </source>
</evidence>
<keyword evidence="5 7" id="KW-0687">Ribonucleoprotein</keyword>
<dbReference type="PANTHER" id="PTHR10986">
    <property type="entry name" value="39S RIBOSOMAL PROTEIN L20"/>
    <property type="match status" value="1"/>
</dbReference>
<dbReference type="GO" id="GO:1990904">
    <property type="term" value="C:ribonucleoprotein complex"/>
    <property type="evidence" value="ECO:0007669"/>
    <property type="project" value="UniProtKB-KW"/>
</dbReference>
<dbReference type="GO" id="GO:0006412">
    <property type="term" value="P:translation"/>
    <property type="evidence" value="ECO:0007669"/>
    <property type="project" value="InterPro"/>
</dbReference>
<dbReference type="Gene3D" id="1.10.1900.20">
    <property type="entry name" value="Ribosomal protein L20"/>
    <property type="match status" value="1"/>
</dbReference>
<dbReference type="HAMAP" id="MF_00382">
    <property type="entry name" value="Ribosomal_bL20"/>
    <property type="match status" value="1"/>
</dbReference>
<dbReference type="CDD" id="cd07026">
    <property type="entry name" value="Ribosomal_L20"/>
    <property type="match status" value="1"/>
</dbReference>
<dbReference type="PRINTS" id="PR00062">
    <property type="entry name" value="RIBOSOMALL20"/>
</dbReference>
<dbReference type="GO" id="GO:0009507">
    <property type="term" value="C:chloroplast"/>
    <property type="evidence" value="ECO:0007669"/>
    <property type="project" value="UniProtKB-SubCell"/>
</dbReference>
<dbReference type="PROSITE" id="PS00937">
    <property type="entry name" value="RIBOSOMAL_L20"/>
    <property type="match status" value="1"/>
</dbReference>
<keyword evidence="4 7" id="KW-0689">Ribosomal protein</keyword>
<dbReference type="GO" id="GO:0019843">
    <property type="term" value="F:rRNA binding"/>
    <property type="evidence" value="ECO:0007669"/>
    <property type="project" value="UniProtKB-UniRule"/>
</dbReference>
<keyword evidence="2 7" id="KW-0699">rRNA-binding</keyword>
<keyword evidence="3 7" id="KW-0694">RNA-binding</keyword>
<evidence type="ECO:0000256" key="4">
    <source>
        <dbReference type="ARBA" id="ARBA00022980"/>
    </source>
</evidence>
<evidence type="ECO:0000256" key="8">
    <source>
        <dbReference type="RuleBase" id="RU000561"/>
    </source>
</evidence>
<keyword evidence="10" id="KW-0934">Plastid</keyword>
<dbReference type="GO" id="GO:0005840">
    <property type="term" value="C:ribosome"/>
    <property type="evidence" value="ECO:0007669"/>
    <property type="project" value="UniProtKB-KW"/>
</dbReference>
<dbReference type="InterPro" id="IPR035566">
    <property type="entry name" value="Ribosomal_protein_bL20_C"/>
</dbReference>
<evidence type="ECO:0000256" key="5">
    <source>
        <dbReference type="ARBA" id="ARBA00023274"/>
    </source>
</evidence>
<comment type="subcellular location">
    <subcellularLocation>
        <location evidence="7">Plastid</location>
        <location evidence="7">Chloroplast</location>
    </subcellularLocation>
</comment>
<dbReference type="InterPro" id="IPR049946">
    <property type="entry name" value="RIBOSOMAL_L20_CS"/>
</dbReference>
<proteinExistence type="inferred from homology"/>
<dbReference type="AlphaFoldDB" id="A0A191T4T4"/>
<evidence type="ECO:0000256" key="6">
    <source>
        <dbReference type="ARBA" id="ARBA00035295"/>
    </source>
</evidence>
<evidence type="ECO:0000256" key="9">
    <source>
        <dbReference type="RuleBase" id="RU004311"/>
    </source>
</evidence>
<dbReference type="Pfam" id="PF00453">
    <property type="entry name" value="Ribosomal_L20"/>
    <property type="match status" value="1"/>
</dbReference>
<evidence type="ECO:0000313" key="10">
    <source>
        <dbReference type="EMBL" id="ANI25399.1"/>
    </source>
</evidence>
<comment type="function">
    <text evidence="7 9">Binds directly to 23S ribosomal RNA and is necessary for the in vitro assembly process of the 50S ribosomal subunit. It is not involved in the protein synthesizing functions of that subunit.</text>
</comment>
<dbReference type="EMBL" id="KU646490">
    <property type="protein sequence ID" value="ANI25399.1"/>
    <property type="molecule type" value="Genomic_DNA"/>
</dbReference>
<organism evidence="10">
    <name type="scientific">Entransia fimbriata</name>
    <dbReference type="NCBI Taxonomy" id="130991"/>
    <lineage>
        <taxon>Eukaryota</taxon>
        <taxon>Viridiplantae</taxon>
        <taxon>Streptophyta</taxon>
        <taxon>Klebsormidiophyceae</taxon>
        <taxon>Entransiales</taxon>
        <taxon>Entransiaceae</taxon>
        <taxon>Entransia</taxon>
    </lineage>
</organism>
<keyword evidence="10" id="KW-0150">Chloroplast</keyword>
<dbReference type="NCBIfam" id="TIGR01032">
    <property type="entry name" value="rplT_bact"/>
    <property type="match status" value="1"/>
</dbReference>
<dbReference type="GeneID" id="27986435"/>
<accession>A0A191T4T4</accession>
<reference evidence="10" key="1">
    <citation type="journal article" date="2016" name="Front. Plant Sci.">
        <title>Comparative Chloroplast Genome Analyses of Streptophyte Green Algae Uncover Major Structural Alterations in the Klebsormidiophyceae, Coleochaetophyceae and Zygnematophyceae.</title>
        <authorList>
            <person name="Lemieux C."/>
            <person name="Otis C."/>
            <person name="Turmel M."/>
        </authorList>
    </citation>
    <scope>NUCLEOTIDE SEQUENCE</scope>
</reference>